<dbReference type="EC" id="3.2.1.1" evidence="4 10"/>
<protein>
    <recommendedName>
        <fullName evidence="4 10">Alpha-amylase</fullName>
        <ecNumber evidence="4 10">3.2.1.1</ecNumber>
    </recommendedName>
    <alternativeName>
        <fullName evidence="9 10">1,4-alpha-D-glucan glucanohydrolase</fullName>
    </alternativeName>
</protein>
<dbReference type="SMART" id="SM00642">
    <property type="entry name" value="Aamy"/>
    <property type="match status" value="1"/>
</dbReference>
<gene>
    <name evidence="14" type="ORF">TCM_033840</name>
</gene>
<evidence type="ECO:0000256" key="8">
    <source>
        <dbReference type="ARBA" id="ARBA00023295"/>
    </source>
</evidence>
<dbReference type="Gene3D" id="2.60.40.1180">
    <property type="entry name" value="Golgi alpha-mannosidase II"/>
    <property type="match status" value="1"/>
</dbReference>
<dbReference type="Pfam" id="PF07821">
    <property type="entry name" value="Alpha-amyl_C2"/>
    <property type="match status" value="1"/>
</dbReference>
<dbReference type="PIRSF" id="PIRSF001028">
    <property type="entry name" value="Alph-amls_plant"/>
    <property type="match status" value="1"/>
</dbReference>
<evidence type="ECO:0000256" key="1">
    <source>
        <dbReference type="ARBA" id="ARBA00000548"/>
    </source>
</evidence>
<evidence type="ECO:0000256" key="5">
    <source>
        <dbReference type="ARBA" id="ARBA00022723"/>
    </source>
</evidence>
<dbReference type="OMA" id="GIPCLFW"/>
<dbReference type="HOGENOM" id="CLU_030069_1_0_1"/>
<evidence type="ECO:0000259" key="12">
    <source>
        <dbReference type="SMART" id="SM00642"/>
    </source>
</evidence>
<dbReference type="InterPro" id="IPR013780">
    <property type="entry name" value="Glyco_hydro_b"/>
</dbReference>
<feature type="signal peptide" evidence="10">
    <location>
        <begin position="1"/>
        <end position="19"/>
    </location>
</feature>
<dbReference type="Proteomes" id="UP000026915">
    <property type="component" value="Chromosome 8"/>
</dbReference>
<keyword evidence="6" id="KW-0378">Hydrolase</keyword>
<dbReference type="PANTHER" id="PTHR43447">
    <property type="entry name" value="ALPHA-AMYLASE"/>
    <property type="match status" value="1"/>
</dbReference>
<evidence type="ECO:0000259" key="13">
    <source>
        <dbReference type="SMART" id="SM00810"/>
    </source>
</evidence>
<evidence type="ECO:0000313" key="15">
    <source>
        <dbReference type="Proteomes" id="UP000026915"/>
    </source>
</evidence>
<feature type="active site" description="Nucleophile" evidence="11">
    <location>
        <position position="196"/>
    </location>
</feature>
<feature type="active site" description="Proton donor" evidence="11">
    <location>
        <position position="221"/>
    </location>
</feature>
<dbReference type="STRING" id="3641.A0A061FCK8"/>
<dbReference type="InterPro" id="IPR013775">
    <property type="entry name" value="A-amylase_pln"/>
</dbReference>
<evidence type="ECO:0000256" key="10">
    <source>
        <dbReference type="PIRNR" id="PIRNR001028"/>
    </source>
</evidence>
<evidence type="ECO:0000256" key="9">
    <source>
        <dbReference type="ARBA" id="ARBA00030238"/>
    </source>
</evidence>
<dbReference type="InParanoid" id="A0A061FCK8"/>
<dbReference type="InterPro" id="IPR012850">
    <property type="entry name" value="A-amylase_bs_C"/>
</dbReference>
<evidence type="ECO:0000256" key="3">
    <source>
        <dbReference type="ARBA" id="ARBA00008061"/>
    </source>
</evidence>
<feature type="chain" id="PRO_5010605302" description="Alpha-amylase" evidence="10">
    <location>
        <begin position="20"/>
        <end position="412"/>
    </location>
</feature>
<keyword evidence="7" id="KW-0119">Carbohydrate metabolism</keyword>
<keyword evidence="8" id="KW-0326">Glycosidase</keyword>
<dbReference type="eggNOG" id="KOG0471">
    <property type="taxonomic scope" value="Eukaryota"/>
</dbReference>
<reference evidence="14 15" key="1">
    <citation type="journal article" date="2013" name="Genome Biol.">
        <title>The genome sequence of the most widely cultivated cacao type and its use to identify candidate genes regulating pod color.</title>
        <authorList>
            <person name="Motamayor J.C."/>
            <person name="Mockaitis K."/>
            <person name="Schmutz J."/>
            <person name="Haiminen N."/>
            <person name="Iii D.L."/>
            <person name="Cornejo O."/>
            <person name="Findley S.D."/>
            <person name="Zheng P."/>
            <person name="Utro F."/>
            <person name="Royaert S."/>
            <person name="Saski C."/>
            <person name="Jenkins J."/>
            <person name="Podicheti R."/>
            <person name="Zhao M."/>
            <person name="Scheffler B.E."/>
            <person name="Stack J.C."/>
            <person name="Feltus F.A."/>
            <person name="Mustiga G.M."/>
            <person name="Amores F."/>
            <person name="Phillips W."/>
            <person name="Marelli J.P."/>
            <person name="May G.D."/>
            <person name="Shapiro H."/>
            <person name="Ma J."/>
            <person name="Bustamante C.D."/>
            <person name="Schnell R.J."/>
            <person name="Main D."/>
            <person name="Gilbert D."/>
            <person name="Parida L."/>
            <person name="Kuhn D.N."/>
        </authorList>
    </citation>
    <scope>NUCLEOTIDE SEQUENCE [LARGE SCALE GENOMIC DNA]</scope>
    <source>
        <strain evidence="15">cv. Matina 1-6</strain>
    </source>
</reference>
<dbReference type="Gramene" id="Tc08v2_t000620.1">
    <property type="protein sequence ID" value="Tc08v2_p000620.1"/>
    <property type="gene ID" value="Tc08v2_g000620"/>
</dbReference>
<comment type="similarity">
    <text evidence="3 10">Belongs to the glycosyl hydrolase 13 family.</text>
</comment>
<comment type="catalytic activity">
    <reaction evidence="1 10">
        <text>Endohydrolysis of (1-&gt;4)-alpha-D-glucosidic linkages in polysaccharides containing three or more (1-&gt;4)-alpha-linked D-glucose units.</text>
        <dbReference type="EC" id="3.2.1.1"/>
    </reaction>
</comment>
<keyword evidence="5" id="KW-0479">Metal-binding</keyword>
<sequence length="412" mass="45914">MKLLISLCFIFLSSAFASADILFQGFNWQSWTKEGGFYNFLKSSVPELASAGITHVWLPPPSQSRDPEGYYPGRLYDLNASKYGSQAELKSLVEAFHQNGIKCIADIVVNHRSTEREDAQGVFFEGGTPDGRLDGGTSLICNNDPNFTYGTGSPDSGRDFPFGPDVDLLNTTTQQQLSDWMNWLKTDIGFDGWRFDFVIGYATSITKFFMEQTKPDFAVAEKWDDFTLGQENAHRNALRDWVGTAGGAITAFDFTTKFIFNQAIKGELGRLKDSNGNPAGMIGVLPQNAVTFIDNHDTWSQRLAPFSDDPDKVAQGYVYILTHPGIPSIFYDHFLEWGLKDTIKNLTAIRKKHGINPTSKVKILAAESDLYMAEIDEKIIMKIGPKGDLGNLLPSTYQLAYPGKDFAVWEKI</sequence>
<dbReference type="SUPFAM" id="SSF51445">
    <property type="entry name" value="(Trans)glycosidases"/>
    <property type="match status" value="1"/>
</dbReference>
<evidence type="ECO:0000256" key="6">
    <source>
        <dbReference type="ARBA" id="ARBA00022801"/>
    </source>
</evidence>
<evidence type="ECO:0000256" key="11">
    <source>
        <dbReference type="PIRSR" id="PIRSR001028-1"/>
    </source>
</evidence>
<dbReference type="OrthoDB" id="550577at2759"/>
<dbReference type="Gramene" id="EOY14467">
    <property type="protein sequence ID" value="EOY14467"/>
    <property type="gene ID" value="TCM_033840"/>
</dbReference>
<evidence type="ECO:0000256" key="7">
    <source>
        <dbReference type="ARBA" id="ARBA00023277"/>
    </source>
</evidence>
<dbReference type="GO" id="GO:0005509">
    <property type="term" value="F:calcium ion binding"/>
    <property type="evidence" value="ECO:0007669"/>
    <property type="project" value="UniProtKB-UniRule"/>
</dbReference>
<dbReference type="KEGG" id="tcc:18591200"/>
<dbReference type="Pfam" id="PF00128">
    <property type="entry name" value="Alpha-amylase"/>
    <property type="match status" value="1"/>
</dbReference>
<feature type="domain" description="Glycosyl hydrolase family 13 catalytic" evidence="12">
    <location>
        <begin position="20"/>
        <end position="350"/>
    </location>
</feature>
<dbReference type="GO" id="GO:0004556">
    <property type="term" value="F:alpha-amylase activity"/>
    <property type="evidence" value="ECO:0000318"/>
    <property type="project" value="GO_Central"/>
</dbReference>
<comment type="cofactor">
    <cofactor evidence="2 10">
        <name>Ca(2+)</name>
        <dbReference type="ChEBI" id="CHEBI:29108"/>
    </cofactor>
</comment>
<accession>A0A061FCK8</accession>
<organism evidence="14 15">
    <name type="scientific">Theobroma cacao</name>
    <name type="common">Cacao</name>
    <name type="synonym">Cocoa</name>
    <dbReference type="NCBI Taxonomy" id="3641"/>
    <lineage>
        <taxon>Eukaryota</taxon>
        <taxon>Viridiplantae</taxon>
        <taxon>Streptophyta</taxon>
        <taxon>Embryophyta</taxon>
        <taxon>Tracheophyta</taxon>
        <taxon>Spermatophyta</taxon>
        <taxon>Magnoliopsida</taxon>
        <taxon>eudicotyledons</taxon>
        <taxon>Gunneridae</taxon>
        <taxon>Pentapetalae</taxon>
        <taxon>rosids</taxon>
        <taxon>malvids</taxon>
        <taxon>Malvales</taxon>
        <taxon>Malvaceae</taxon>
        <taxon>Byttnerioideae</taxon>
        <taxon>Theobroma</taxon>
    </lineage>
</organism>
<dbReference type="GO" id="GO:0005987">
    <property type="term" value="P:sucrose catabolic process"/>
    <property type="evidence" value="ECO:0000318"/>
    <property type="project" value="GO_Central"/>
</dbReference>
<dbReference type="SMART" id="SM00810">
    <property type="entry name" value="Alpha-amyl_C2"/>
    <property type="match status" value="1"/>
</dbReference>
<dbReference type="AlphaFoldDB" id="A0A061FCK8"/>
<dbReference type="CDD" id="cd11314">
    <property type="entry name" value="AmyAc_arch_bac_plant_AmyA"/>
    <property type="match status" value="1"/>
</dbReference>
<evidence type="ECO:0000313" key="14">
    <source>
        <dbReference type="EMBL" id="EOY14467.1"/>
    </source>
</evidence>
<name>A0A061FCK8_THECC</name>
<dbReference type="SMR" id="A0A061FCK8"/>
<evidence type="ECO:0000256" key="4">
    <source>
        <dbReference type="ARBA" id="ARBA00012595"/>
    </source>
</evidence>
<keyword evidence="15" id="KW-1185">Reference proteome</keyword>
<evidence type="ECO:0000256" key="2">
    <source>
        <dbReference type="ARBA" id="ARBA00001913"/>
    </source>
</evidence>
<feature type="domain" description="Alpha-amylase C-terminal beta-sheet" evidence="13">
    <location>
        <begin position="351"/>
        <end position="411"/>
    </location>
</feature>
<dbReference type="InterPro" id="IPR017853">
    <property type="entry name" value="GH"/>
</dbReference>
<dbReference type="EMBL" id="CM001886">
    <property type="protein sequence ID" value="EOY14467.1"/>
    <property type="molecule type" value="Genomic_DNA"/>
</dbReference>
<dbReference type="InterPro" id="IPR006047">
    <property type="entry name" value="GH13_cat_dom"/>
</dbReference>
<proteinExistence type="inferred from homology"/>
<keyword evidence="10" id="KW-0732">Signal</keyword>
<dbReference type="Gene3D" id="3.20.20.80">
    <property type="entry name" value="Glycosidases"/>
    <property type="match status" value="1"/>
</dbReference>
<dbReference type="SUPFAM" id="SSF51011">
    <property type="entry name" value="Glycosyl hydrolase domain"/>
    <property type="match status" value="1"/>
</dbReference>